<evidence type="ECO:0000313" key="19">
    <source>
        <dbReference type="Proteomes" id="UP000287171"/>
    </source>
</evidence>
<keyword evidence="16" id="KW-1133">Transmembrane helix</keyword>
<feature type="transmembrane region" description="Helical" evidence="16">
    <location>
        <begin position="300"/>
        <end position="325"/>
    </location>
</feature>
<dbReference type="OrthoDB" id="136463at2"/>
<gene>
    <name evidence="18" type="ORF">KDA_65190</name>
</gene>
<feature type="transmembrane region" description="Helical" evidence="16">
    <location>
        <begin position="67"/>
        <end position="89"/>
    </location>
</feature>
<evidence type="ECO:0000313" key="18">
    <source>
        <dbReference type="EMBL" id="GCE31035.1"/>
    </source>
</evidence>
<feature type="transmembrane region" description="Helical" evidence="16">
    <location>
        <begin position="192"/>
        <end position="216"/>
    </location>
</feature>
<dbReference type="InterPro" id="IPR003594">
    <property type="entry name" value="HATPase_dom"/>
</dbReference>
<keyword evidence="11" id="KW-0408">Iron</keyword>
<dbReference type="InterPro" id="IPR029016">
    <property type="entry name" value="GAF-like_dom_sf"/>
</dbReference>
<keyword evidence="7" id="KW-0963">Cytoplasm</keyword>
<reference evidence="19" key="1">
    <citation type="submission" date="2018-12" db="EMBL/GenBank/DDBJ databases">
        <title>Tengunoibacter tsumagoiensis gen. nov., sp. nov., Dictyobacter kobayashii sp. nov., D. alpinus sp. nov., and D. joshuensis sp. nov. and description of Dictyobacteraceae fam. nov. within the order Ktedonobacterales isolated from Tengu-no-mugimeshi.</title>
        <authorList>
            <person name="Wang C.M."/>
            <person name="Zheng Y."/>
            <person name="Sakai Y."/>
            <person name="Toyoda A."/>
            <person name="Minakuchi Y."/>
            <person name="Abe K."/>
            <person name="Yokota A."/>
            <person name="Yabe S."/>
        </authorList>
    </citation>
    <scope>NUCLEOTIDE SEQUENCE [LARGE SCALE GENOMIC DNA]</scope>
    <source>
        <strain evidence="19">Uno16</strain>
    </source>
</reference>
<dbReference type="Pfam" id="PF07730">
    <property type="entry name" value="HisKA_3"/>
    <property type="match status" value="1"/>
</dbReference>
<comment type="cofactor">
    <cofactor evidence="2">
        <name>[4Fe-4S] cluster</name>
        <dbReference type="ChEBI" id="CHEBI:49883"/>
    </cofactor>
</comment>
<evidence type="ECO:0000256" key="15">
    <source>
        <dbReference type="ARBA" id="ARBA00030800"/>
    </source>
</evidence>
<comment type="catalytic activity">
    <reaction evidence="1">
        <text>ATP + protein L-histidine = ADP + protein N-phospho-L-histidine.</text>
        <dbReference type="EC" id="2.7.13.3"/>
    </reaction>
</comment>
<keyword evidence="6" id="KW-0004">4Fe-4S</keyword>
<dbReference type="SMART" id="SM00387">
    <property type="entry name" value="HATPase_c"/>
    <property type="match status" value="1"/>
</dbReference>
<feature type="transmembrane region" description="Helical" evidence="16">
    <location>
        <begin position="268"/>
        <end position="288"/>
    </location>
</feature>
<evidence type="ECO:0000256" key="10">
    <source>
        <dbReference type="ARBA" id="ARBA00022777"/>
    </source>
</evidence>
<keyword evidence="19" id="KW-1185">Reference proteome</keyword>
<feature type="transmembrane region" description="Helical" evidence="16">
    <location>
        <begin position="228"/>
        <end position="248"/>
    </location>
</feature>
<keyword evidence="16" id="KW-0472">Membrane</keyword>
<dbReference type="GO" id="GO:0000155">
    <property type="term" value="F:phosphorelay sensor kinase activity"/>
    <property type="evidence" value="ECO:0007669"/>
    <property type="project" value="InterPro"/>
</dbReference>
<dbReference type="PROSITE" id="PS50109">
    <property type="entry name" value="HIS_KIN"/>
    <property type="match status" value="1"/>
</dbReference>
<evidence type="ECO:0000256" key="8">
    <source>
        <dbReference type="ARBA" id="ARBA00022679"/>
    </source>
</evidence>
<protein>
    <recommendedName>
        <fullName evidence="5">Oxygen sensor histidine kinase NreB</fullName>
        <ecNumber evidence="4">2.7.13.3</ecNumber>
    </recommendedName>
    <alternativeName>
        <fullName evidence="15">Nitrogen regulation protein B</fullName>
    </alternativeName>
</protein>
<dbReference type="InterPro" id="IPR005467">
    <property type="entry name" value="His_kinase_dom"/>
</dbReference>
<evidence type="ECO:0000256" key="12">
    <source>
        <dbReference type="ARBA" id="ARBA00023012"/>
    </source>
</evidence>
<keyword evidence="10" id="KW-0418">Kinase</keyword>
<feature type="domain" description="Histidine kinase" evidence="17">
    <location>
        <begin position="506"/>
        <end position="699"/>
    </location>
</feature>
<keyword evidence="8" id="KW-0808">Transferase</keyword>
<dbReference type="SUPFAM" id="SSF55874">
    <property type="entry name" value="ATPase domain of HSP90 chaperone/DNA topoisomerase II/histidine kinase"/>
    <property type="match status" value="1"/>
</dbReference>
<evidence type="ECO:0000256" key="4">
    <source>
        <dbReference type="ARBA" id="ARBA00012438"/>
    </source>
</evidence>
<feature type="transmembrane region" description="Helical" evidence="16">
    <location>
        <begin position="331"/>
        <end position="352"/>
    </location>
</feature>
<evidence type="ECO:0000256" key="1">
    <source>
        <dbReference type="ARBA" id="ARBA00000085"/>
    </source>
</evidence>
<dbReference type="InterPro" id="IPR004358">
    <property type="entry name" value="Sig_transdc_His_kin-like_C"/>
</dbReference>
<evidence type="ECO:0000256" key="16">
    <source>
        <dbReference type="SAM" id="Phobius"/>
    </source>
</evidence>
<feature type="transmembrane region" description="Helical" evidence="16">
    <location>
        <begin position="12"/>
        <end position="32"/>
    </location>
</feature>
<dbReference type="RefSeq" id="WP_126631048.1">
    <property type="nucleotide sequence ID" value="NZ_BIFT01000002.1"/>
</dbReference>
<evidence type="ECO:0000256" key="6">
    <source>
        <dbReference type="ARBA" id="ARBA00022485"/>
    </source>
</evidence>
<comment type="function">
    <text evidence="14">Member of the two-component regulatory system NreB/NreC involved in the control of dissimilatory nitrate/nitrite reduction in response to oxygen. NreB functions as a direct oxygen sensor histidine kinase which is autophosphorylated, in the absence of oxygen, probably at the conserved histidine residue, and transfers its phosphate group probably to a conserved aspartate residue of NreC. NreB/NreC activates the expression of the nitrate (narGHJI) and nitrite (nir) reductase operons, as well as the putative nitrate transporter gene narT.</text>
</comment>
<evidence type="ECO:0000259" key="17">
    <source>
        <dbReference type="PROSITE" id="PS50109"/>
    </source>
</evidence>
<dbReference type="GO" id="GO:0051539">
    <property type="term" value="F:4 iron, 4 sulfur cluster binding"/>
    <property type="evidence" value="ECO:0007669"/>
    <property type="project" value="UniProtKB-KW"/>
</dbReference>
<evidence type="ECO:0000256" key="3">
    <source>
        <dbReference type="ARBA" id="ARBA00004496"/>
    </source>
</evidence>
<feature type="transmembrane region" description="Helical" evidence="16">
    <location>
        <begin position="121"/>
        <end position="146"/>
    </location>
</feature>
<dbReference type="InterPro" id="IPR011712">
    <property type="entry name" value="Sig_transdc_His_kin_sub3_dim/P"/>
</dbReference>
<keyword evidence="13" id="KW-0411">Iron-sulfur</keyword>
<keyword evidence="12" id="KW-0902">Two-component regulatory system</keyword>
<dbReference type="Gene3D" id="1.20.5.1930">
    <property type="match status" value="1"/>
</dbReference>
<dbReference type="SUPFAM" id="SSF55781">
    <property type="entry name" value="GAF domain-like"/>
    <property type="match status" value="1"/>
</dbReference>
<dbReference type="InterPro" id="IPR050482">
    <property type="entry name" value="Sensor_HK_TwoCompSys"/>
</dbReference>
<dbReference type="AlphaFoldDB" id="A0A402BI49"/>
<evidence type="ECO:0000256" key="11">
    <source>
        <dbReference type="ARBA" id="ARBA00023004"/>
    </source>
</evidence>
<feature type="transmembrane region" description="Helical" evidence="16">
    <location>
        <begin position="96"/>
        <end position="115"/>
    </location>
</feature>
<evidence type="ECO:0000256" key="9">
    <source>
        <dbReference type="ARBA" id="ARBA00022723"/>
    </source>
</evidence>
<keyword evidence="16" id="KW-0812">Transmembrane</keyword>
<dbReference type="Gene3D" id="3.30.450.40">
    <property type="match status" value="1"/>
</dbReference>
<organism evidence="18 19">
    <name type="scientific">Dictyobacter alpinus</name>
    <dbReference type="NCBI Taxonomy" id="2014873"/>
    <lineage>
        <taxon>Bacteria</taxon>
        <taxon>Bacillati</taxon>
        <taxon>Chloroflexota</taxon>
        <taxon>Ktedonobacteria</taxon>
        <taxon>Ktedonobacterales</taxon>
        <taxon>Dictyobacteraceae</taxon>
        <taxon>Dictyobacter</taxon>
    </lineage>
</organism>
<sequence>MLSIRKQRILQILWILLALVMIIHSSTSIFSIQPESSQICSITGCSSNTYSKHELQTLGLSLAEINLYTHILMLLFLITCLGLSALLMWKVAHERMAYYTAFTLVAFGGTAFSKIDTFFTSSIWATGIIAIACAGQILFFLFFYLFPDGKYVPHWTRYPGIINIPLLIIYYIEIYVPVIYHTGAIPPWLHTGLLTVITSWSILLFSSIIFAQIYRYRHKSDLLQRRQTILVMLSLLSTLFVYLAITAIRPTIIAHVQGLLLFDVTATTIMTICLLSIPITIGIAILHNQLWELNPLLNRSIVYSTLSILIISIYILVVGTLSTLFQSSNNLLISLIATGCIAILLQPLRNFIQQMINRLMYGERDNPQIVLSRLGQQLEAALSTSTMPQTIVDTVTQALKLPYAALQISYRDKQATVASYGNSQAYQEGQLLHLPLIAQNETVGELILATRRPNETFTEADKRLLKDFAYQAGLAVQAVRLSADLQRSREQLILAREEERRRIRRDLHDGLAPTLAALALGASTIGDVITIQPALAIDMAKELNQNLLDAIGDIRRLVYDLRPPTLDELGLLAAIHEYIQQQTQTSRGTNIDASIQLPEQLPTLPAALEVAIFRIIQEAFMNILRHAQASHCLLQLTYDEHTGIHLHIRDDGIGLQEQHRIGVGLLSMRERASELGGTCTIANTAAGGTSITIQLPLTNEH</sequence>
<name>A0A402BI49_9CHLR</name>
<evidence type="ECO:0000256" key="7">
    <source>
        <dbReference type="ARBA" id="ARBA00022490"/>
    </source>
</evidence>
<dbReference type="PRINTS" id="PR00344">
    <property type="entry name" value="BCTRLSENSOR"/>
</dbReference>
<dbReference type="Proteomes" id="UP000287171">
    <property type="component" value="Unassembled WGS sequence"/>
</dbReference>
<feature type="transmembrane region" description="Helical" evidence="16">
    <location>
        <begin position="158"/>
        <end position="180"/>
    </location>
</feature>
<dbReference type="EMBL" id="BIFT01000002">
    <property type="protein sequence ID" value="GCE31035.1"/>
    <property type="molecule type" value="Genomic_DNA"/>
</dbReference>
<keyword evidence="9" id="KW-0479">Metal-binding</keyword>
<accession>A0A402BI49</accession>
<dbReference type="GO" id="GO:0016020">
    <property type="term" value="C:membrane"/>
    <property type="evidence" value="ECO:0007669"/>
    <property type="project" value="InterPro"/>
</dbReference>
<dbReference type="InterPro" id="IPR036890">
    <property type="entry name" value="HATPase_C_sf"/>
</dbReference>
<evidence type="ECO:0000256" key="2">
    <source>
        <dbReference type="ARBA" id="ARBA00001966"/>
    </source>
</evidence>
<dbReference type="CDD" id="cd16917">
    <property type="entry name" value="HATPase_UhpB-NarQ-NarX-like"/>
    <property type="match status" value="1"/>
</dbReference>
<evidence type="ECO:0000256" key="13">
    <source>
        <dbReference type="ARBA" id="ARBA00023014"/>
    </source>
</evidence>
<dbReference type="EC" id="2.7.13.3" evidence="4"/>
<dbReference type="PANTHER" id="PTHR24421">
    <property type="entry name" value="NITRATE/NITRITE SENSOR PROTEIN NARX-RELATED"/>
    <property type="match status" value="1"/>
</dbReference>
<evidence type="ECO:0000256" key="14">
    <source>
        <dbReference type="ARBA" id="ARBA00024827"/>
    </source>
</evidence>
<dbReference type="GO" id="GO:0046983">
    <property type="term" value="F:protein dimerization activity"/>
    <property type="evidence" value="ECO:0007669"/>
    <property type="project" value="InterPro"/>
</dbReference>
<proteinExistence type="predicted"/>
<dbReference type="Gene3D" id="3.30.565.10">
    <property type="entry name" value="Histidine kinase-like ATPase, C-terminal domain"/>
    <property type="match status" value="1"/>
</dbReference>
<evidence type="ECO:0000256" key="5">
    <source>
        <dbReference type="ARBA" id="ARBA00017322"/>
    </source>
</evidence>
<comment type="caution">
    <text evidence="18">The sequence shown here is derived from an EMBL/GenBank/DDBJ whole genome shotgun (WGS) entry which is preliminary data.</text>
</comment>
<dbReference type="GO" id="GO:0046872">
    <property type="term" value="F:metal ion binding"/>
    <property type="evidence" value="ECO:0007669"/>
    <property type="project" value="UniProtKB-KW"/>
</dbReference>
<dbReference type="GO" id="GO:0005737">
    <property type="term" value="C:cytoplasm"/>
    <property type="evidence" value="ECO:0007669"/>
    <property type="project" value="UniProtKB-SubCell"/>
</dbReference>
<comment type="subcellular location">
    <subcellularLocation>
        <location evidence="3">Cytoplasm</location>
    </subcellularLocation>
</comment>
<dbReference type="Pfam" id="PF02518">
    <property type="entry name" value="HATPase_c"/>
    <property type="match status" value="1"/>
</dbReference>